<dbReference type="InterPro" id="IPR050264">
    <property type="entry name" value="Bact_CCA-adding_enz_type3_sf"/>
</dbReference>
<name>A0A2W4ZW31_9BACT</name>
<evidence type="ECO:0000256" key="1">
    <source>
        <dbReference type="ARBA" id="ARBA00001946"/>
    </source>
</evidence>
<evidence type="ECO:0000256" key="8">
    <source>
        <dbReference type="RuleBase" id="RU003953"/>
    </source>
</evidence>
<dbReference type="Pfam" id="PF01743">
    <property type="entry name" value="PolyA_pol"/>
    <property type="match status" value="1"/>
</dbReference>
<dbReference type="InterPro" id="IPR032828">
    <property type="entry name" value="PolyA_RNA-bd"/>
</dbReference>
<keyword evidence="5" id="KW-0479">Metal-binding</keyword>
<dbReference type="GO" id="GO:0046872">
    <property type="term" value="F:metal ion binding"/>
    <property type="evidence" value="ECO:0007669"/>
    <property type="project" value="UniProtKB-KW"/>
</dbReference>
<evidence type="ECO:0000256" key="2">
    <source>
        <dbReference type="ARBA" id="ARBA00022679"/>
    </source>
</evidence>
<sequence length="395" mass="44551">MLPARQIMPPQWMTDYRTVKVMQTLGAYEIPSRAMFVGGCVRNALMDVPVSDIDIATTRHPLQVIERLSAHGIRYIPTGLEHGTVTAIIDDAVFEITTLRKDIETNGRHAVISFTDKWEEDALRRDFTINTLLATPDGMIFDPTGRGLSDLDDRRVVFVGIASERIAEDYLRILRFYRFNARYGIGAPDDEAITACRDNADKIAELSRERVTQEFVKIIQLNTAPAALSLMFENGALPDIGKNYDRAVMERFCDFQTRHDVRDDFARIALLLLDGAAGEGAFAFSNAQKKHMQDVRNALSCLKTASRKKIREAVYRFGNAVTLQGYFIRLALRDDLPDLDLLDIARYWQAPSFPIGGADLMAQGISPGPALGQKLQELEEKWIKSDFSPEFKWQK</sequence>
<feature type="domain" description="Poly A polymerase head" evidence="9">
    <location>
        <begin position="35"/>
        <end position="156"/>
    </location>
</feature>
<dbReference type="GO" id="GO:0000166">
    <property type="term" value="F:nucleotide binding"/>
    <property type="evidence" value="ECO:0007669"/>
    <property type="project" value="UniProtKB-KW"/>
</dbReference>
<dbReference type="SUPFAM" id="SSF81891">
    <property type="entry name" value="Poly A polymerase C-terminal region-like"/>
    <property type="match status" value="1"/>
</dbReference>
<dbReference type="Gene3D" id="1.10.3090.10">
    <property type="entry name" value="cca-adding enzyme, domain 2"/>
    <property type="match status" value="1"/>
</dbReference>
<dbReference type="PANTHER" id="PTHR46173">
    <property type="entry name" value="CCA TRNA NUCLEOTIDYLTRANSFERASE 1, MITOCHONDRIAL"/>
    <property type="match status" value="1"/>
</dbReference>
<evidence type="ECO:0000256" key="7">
    <source>
        <dbReference type="ARBA" id="ARBA00022842"/>
    </source>
</evidence>
<evidence type="ECO:0000313" key="11">
    <source>
        <dbReference type="EMBL" id="PZO86500.1"/>
    </source>
</evidence>
<evidence type="ECO:0000313" key="12">
    <source>
        <dbReference type="Proteomes" id="UP000249557"/>
    </source>
</evidence>
<keyword evidence="8" id="KW-0694">RNA-binding</keyword>
<comment type="caution">
    <text evidence="11">The sequence shown here is derived from an EMBL/GenBank/DDBJ whole genome shotgun (WGS) entry which is preliminary data.</text>
</comment>
<dbReference type="EMBL" id="QFNK01000113">
    <property type="protein sequence ID" value="PZO86500.1"/>
    <property type="molecule type" value="Genomic_DNA"/>
</dbReference>
<keyword evidence="6" id="KW-0547">Nucleotide-binding</keyword>
<dbReference type="CDD" id="cd05398">
    <property type="entry name" value="NT_ClassII-CCAase"/>
    <property type="match status" value="1"/>
</dbReference>
<dbReference type="SUPFAM" id="SSF81301">
    <property type="entry name" value="Nucleotidyltransferase"/>
    <property type="match status" value="1"/>
</dbReference>
<dbReference type="GO" id="GO:0008033">
    <property type="term" value="P:tRNA processing"/>
    <property type="evidence" value="ECO:0007669"/>
    <property type="project" value="UniProtKB-KW"/>
</dbReference>
<dbReference type="PANTHER" id="PTHR46173:SF1">
    <property type="entry name" value="CCA TRNA NUCLEOTIDYLTRANSFERASE 1, MITOCHONDRIAL"/>
    <property type="match status" value="1"/>
</dbReference>
<keyword evidence="2 8" id="KW-0808">Transferase</keyword>
<feature type="domain" description="tRNA nucleotidyltransferase/poly(A) polymerase RNA and SrmB- binding" evidence="10">
    <location>
        <begin position="190"/>
        <end position="237"/>
    </location>
</feature>
<accession>A0A2W4ZW31</accession>
<keyword evidence="3" id="KW-0819">tRNA processing</keyword>
<dbReference type="Gene3D" id="3.30.460.10">
    <property type="entry name" value="Beta Polymerase, domain 2"/>
    <property type="match status" value="1"/>
</dbReference>
<keyword evidence="4" id="KW-0548">Nucleotidyltransferase</keyword>
<dbReference type="GO" id="GO:0016779">
    <property type="term" value="F:nucleotidyltransferase activity"/>
    <property type="evidence" value="ECO:0007669"/>
    <property type="project" value="UniProtKB-KW"/>
</dbReference>
<reference evidence="11 12" key="1">
    <citation type="submission" date="2017-08" db="EMBL/GenBank/DDBJ databases">
        <title>Infants hospitalized years apart are colonized by the same room-sourced microbial strains.</title>
        <authorList>
            <person name="Brooks B."/>
            <person name="Olm M.R."/>
            <person name="Firek B.A."/>
            <person name="Baker R."/>
            <person name="Thomas B.C."/>
            <person name="Morowitz M.J."/>
            <person name="Banfield J.F."/>
        </authorList>
    </citation>
    <scope>NUCLEOTIDE SEQUENCE [LARGE SCALE GENOMIC DNA]</scope>
    <source>
        <strain evidence="11">S2_018_000_R2_104</strain>
    </source>
</reference>
<evidence type="ECO:0000259" key="9">
    <source>
        <dbReference type="Pfam" id="PF01743"/>
    </source>
</evidence>
<evidence type="ECO:0000256" key="3">
    <source>
        <dbReference type="ARBA" id="ARBA00022694"/>
    </source>
</evidence>
<dbReference type="Proteomes" id="UP000249557">
    <property type="component" value="Unassembled WGS sequence"/>
</dbReference>
<dbReference type="Pfam" id="PF12627">
    <property type="entry name" value="PolyA_pol_RNAbd"/>
    <property type="match status" value="1"/>
</dbReference>
<keyword evidence="7" id="KW-0460">Magnesium</keyword>
<protein>
    <submittedName>
        <fullName evidence="11">CCA tRNA nucleotidyltransferase</fullName>
    </submittedName>
</protein>
<dbReference type="AlphaFoldDB" id="A0A2W4ZW31"/>
<gene>
    <name evidence="11" type="ORF">DI626_06405</name>
</gene>
<comment type="similarity">
    <text evidence="8">Belongs to the tRNA nucleotidyltransferase/poly(A) polymerase family.</text>
</comment>
<evidence type="ECO:0000259" key="10">
    <source>
        <dbReference type="Pfam" id="PF12627"/>
    </source>
</evidence>
<organism evidence="11 12">
    <name type="scientific">Micavibrio aeruginosavorus</name>
    <dbReference type="NCBI Taxonomy" id="349221"/>
    <lineage>
        <taxon>Bacteria</taxon>
        <taxon>Pseudomonadati</taxon>
        <taxon>Bdellovibrionota</taxon>
        <taxon>Bdellovibrionia</taxon>
        <taxon>Bdellovibrionales</taxon>
        <taxon>Pseudobdellovibrionaceae</taxon>
        <taxon>Micavibrio</taxon>
    </lineage>
</organism>
<evidence type="ECO:0000256" key="4">
    <source>
        <dbReference type="ARBA" id="ARBA00022695"/>
    </source>
</evidence>
<proteinExistence type="inferred from homology"/>
<dbReference type="GO" id="GO:0000049">
    <property type="term" value="F:tRNA binding"/>
    <property type="evidence" value="ECO:0007669"/>
    <property type="project" value="TreeGrafter"/>
</dbReference>
<evidence type="ECO:0000256" key="6">
    <source>
        <dbReference type="ARBA" id="ARBA00022741"/>
    </source>
</evidence>
<comment type="cofactor">
    <cofactor evidence="1">
        <name>Mg(2+)</name>
        <dbReference type="ChEBI" id="CHEBI:18420"/>
    </cofactor>
</comment>
<dbReference type="InterPro" id="IPR043519">
    <property type="entry name" value="NT_sf"/>
</dbReference>
<dbReference type="InterPro" id="IPR002646">
    <property type="entry name" value="PolA_pol_head_dom"/>
</dbReference>
<evidence type="ECO:0000256" key="5">
    <source>
        <dbReference type="ARBA" id="ARBA00022723"/>
    </source>
</evidence>